<dbReference type="InterPro" id="IPR017871">
    <property type="entry name" value="ABC_transporter-like_CS"/>
</dbReference>
<feature type="domain" description="ABC transporter" evidence="9">
    <location>
        <begin position="21"/>
        <end position="264"/>
    </location>
</feature>
<sequence>MGKINIERVTKVFGKNTSQALKLVKQEKSKEQILKETNATVGVYEASLTIEEGEIFVIMGLSGSGKSTLIRLLNRLIQPTSGDIYIDNQNITNLNKKSLQIVRREKMSMVFQNFALFPQRTILQNAEYGLEIRGIPKEERRLKAEKALQNAGLLSYKDQYPDQLSGGMQQRVGLARALANDTEIILMDEAFSALDPLIRKEMQDELLELQANLQKTIVFITHDLNEALRIGDRIAIMKDGKIIQVGTGEEILTNPANEYVRSFLEDVDRSKVLTAENAMIRPMTIQIDHEGPKVALQRMREDKVSVLLAVDKARKYLGYITANDALELAQSGEKSLQSILRNDMPIVEPSTVIQDILSVISDSPTPVAVVEEGKLRGVLIRGVVLESLASEKNGGVDHE</sequence>
<comment type="catalytic activity">
    <reaction evidence="8">
        <text>a quaternary ammonium(out) + ATP + H2O = a quaternary ammonium(in) + ADP + phosphate + H(+)</text>
        <dbReference type="Rhea" id="RHEA:11036"/>
        <dbReference type="ChEBI" id="CHEBI:15377"/>
        <dbReference type="ChEBI" id="CHEBI:15378"/>
        <dbReference type="ChEBI" id="CHEBI:30616"/>
        <dbReference type="ChEBI" id="CHEBI:35267"/>
        <dbReference type="ChEBI" id="CHEBI:43474"/>
        <dbReference type="ChEBI" id="CHEBI:456216"/>
    </reaction>
</comment>
<protein>
    <recommendedName>
        <fullName evidence="8">Quaternary amine transport ATP-binding protein</fullName>
        <ecNumber evidence="8">7.6.2.9</ecNumber>
    </recommendedName>
</protein>
<comment type="similarity">
    <text evidence="1 8">Belongs to the ABC transporter superfamily.</text>
</comment>
<evidence type="ECO:0000256" key="1">
    <source>
        <dbReference type="ARBA" id="ARBA00005417"/>
    </source>
</evidence>
<dbReference type="PROSITE" id="PS00211">
    <property type="entry name" value="ABC_TRANSPORTER_1"/>
    <property type="match status" value="1"/>
</dbReference>
<accession>A0ABR8XZS0</accession>
<keyword evidence="6 7" id="KW-0129">CBS domain</keyword>
<evidence type="ECO:0000259" key="9">
    <source>
        <dbReference type="PROSITE" id="PS50893"/>
    </source>
</evidence>
<comment type="subunit">
    <text evidence="8">The complex is probably composed of two ATP-binding proteins, two transmembrane proteins and a solute-binding protein.</text>
</comment>
<feature type="domain" description="CBS" evidence="10">
    <location>
        <begin position="279"/>
        <end position="335"/>
    </location>
</feature>
<evidence type="ECO:0000256" key="5">
    <source>
        <dbReference type="ARBA" id="ARBA00022970"/>
    </source>
</evidence>
<keyword evidence="5" id="KW-0029">Amino-acid transport</keyword>
<dbReference type="InterPro" id="IPR046342">
    <property type="entry name" value="CBS_dom_sf"/>
</dbReference>
<comment type="caution">
    <text evidence="11">The sequence shown here is derived from an EMBL/GenBank/DDBJ whole genome shotgun (WGS) entry which is preliminary data.</text>
</comment>
<keyword evidence="8" id="KW-0472">Membrane</keyword>
<dbReference type="SMART" id="SM00382">
    <property type="entry name" value="AAA"/>
    <property type="match status" value="1"/>
</dbReference>
<dbReference type="PROSITE" id="PS51371">
    <property type="entry name" value="CBS"/>
    <property type="match status" value="1"/>
</dbReference>
<dbReference type="InterPro" id="IPR027417">
    <property type="entry name" value="P-loop_NTPase"/>
</dbReference>
<dbReference type="Pfam" id="PF00005">
    <property type="entry name" value="ABC_tran"/>
    <property type="match status" value="1"/>
</dbReference>
<dbReference type="NCBIfam" id="TIGR01186">
    <property type="entry name" value="proV"/>
    <property type="match status" value="1"/>
</dbReference>
<dbReference type="PANTHER" id="PTHR43869">
    <property type="entry name" value="GLYCINE BETAINE/PROLINE BETAINE TRANSPORT SYSTEM ATP-BINDING PROTEIN PROV"/>
    <property type="match status" value="1"/>
</dbReference>
<keyword evidence="2 8" id="KW-0813">Transport</keyword>
<dbReference type="SUPFAM" id="SSF52540">
    <property type="entry name" value="P-loop containing nucleoside triphosphate hydrolases"/>
    <property type="match status" value="1"/>
</dbReference>
<dbReference type="Gene3D" id="3.40.50.300">
    <property type="entry name" value="P-loop containing nucleotide triphosphate hydrolases"/>
    <property type="match status" value="1"/>
</dbReference>
<name>A0ABR8XZS0_9BACL</name>
<comment type="subcellular location">
    <subcellularLocation>
        <location evidence="8">Cell inner membrane</location>
        <topology evidence="8">Peripheral membrane protein</topology>
    </subcellularLocation>
</comment>
<keyword evidence="8" id="KW-1003">Cell membrane</keyword>
<dbReference type="PANTHER" id="PTHR43869:SF1">
    <property type="entry name" value="GLYCINE BETAINE_PROLINE BETAINE TRANSPORT SYSTEM ATP-BINDING PROTEIN PROV"/>
    <property type="match status" value="1"/>
</dbReference>
<dbReference type="Proteomes" id="UP000619101">
    <property type="component" value="Unassembled WGS sequence"/>
</dbReference>
<dbReference type="CDD" id="cd03294">
    <property type="entry name" value="ABC_Pro_Gly_Betaine"/>
    <property type="match status" value="1"/>
</dbReference>
<reference evidence="11 12" key="1">
    <citation type="submission" date="2020-08" db="EMBL/GenBank/DDBJ databases">
        <title>A Genomic Blueprint of the Chicken Gut Microbiome.</title>
        <authorList>
            <person name="Gilroy R."/>
            <person name="Ravi A."/>
            <person name="Getino M."/>
            <person name="Pursley I."/>
            <person name="Horton D.L."/>
            <person name="Alikhan N.-F."/>
            <person name="Baker D."/>
            <person name="Gharbi K."/>
            <person name="Hall N."/>
            <person name="Watson M."/>
            <person name="Adriaenssens E.M."/>
            <person name="Foster-Nyarko E."/>
            <person name="Jarju S."/>
            <person name="Secka A."/>
            <person name="Antonio M."/>
            <person name="Oren A."/>
            <person name="Chaudhuri R."/>
            <person name="La Ragione R.M."/>
            <person name="Hildebrand F."/>
            <person name="Pallen M.J."/>
        </authorList>
    </citation>
    <scope>NUCLEOTIDE SEQUENCE [LARGE SCALE GENOMIC DNA]</scope>
    <source>
        <strain evidence="11 12">A46</strain>
    </source>
</reference>
<evidence type="ECO:0000256" key="6">
    <source>
        <dbReference type="ARBA" id="ARBA00023122"/>
    </source>
</evidence>
<dbReference type="InterPro" id="IPR005892">
    <property type="entry name" value="Gly-betaine_transp_ATP-bd"/>
</dbReference>
<dbReference type="InterPro" id="IPR000644">
    <property type="entry name" value="CBS_dom"/>
</dbReference>
<evidence type="ECO:0000313" key="12">
    <source>
        <dbReference type="Proteomes" id="UP000619101"/>
    </source>
</evidence>
<dbReference type="EMBL" id="JACSPZ010000005">
    <property type="protein sequence ID" value="MBD8037438.1"/>
    <property type="molecule type" value="Genomic_DNA"/>
</dbReference>
<evidence type="ECO:0000259" key="10">
    <source>
        <dbReference type="PROSITE" id="PS51371"/>
    </source>
</evidence>
<evidence type="ECO:0000256" key="3">
    <source>
        <dbReference type="ARBA" id="ARBA00022741"/>
    </source>
</evidence>
<evidence type="ECO:0000256" key="2">
    <source>
        <dbReference type="ARBA" id="ARBA00022448"/>
    </source>
</evidence>
<organism evidence="11 12">
    <name type="scientific">Solibacillus faecavium</name>
    <dbReference type="NCBI Taxonomy" id="2762221"/>
    <lineage>
        <taxon>Bacteria</taxon>
        <taxon>Bacillati</taxon>
        <taxon>Bacillota</taxon>
        <taxon>Bacilli</taxon>
        <taxon>Bacillales</taxon>
        <taxon>Caryophanaceae</taxon>
        <taxon>Solibacillus</taxon>
    </lineage>
</organism>
<evidence type="ECO:0000256" key="7">
    <source>
        <dbReference type="PROSITE-ProRule" id="PRU00703"/>
    </source>
</evidence>
<dbReference type="InterPro" id="IPR051921">
    <property type="entry name" value="ABC_osmolyte_uptake_ATP-bind"/>
</dbReference>
<dbReference type="EC" id="7.6.2.9" evidence="8"/>
<dbReference type="InterPro" id="IPR003439">
    <property type="entry name" value="ABC_transporter-like_ATP-bd"/>
</dbReference>
<evidence type="ECO:0000313" key="11">
    <source>
        <dbReference type="EMBL" id="MBD8037438.1"/>
    </source>
</evidence>
<keyword evidence="4 8" id="KW-0067">ATP-binding</keyword>
<proteinExistence type="inferred from homology"/>
<dbReference type="RefSeq" id="WP_191700520.1">
    <property type="nucleotide sequence ID" value="NZ_JACSPZ010000005.1"/>
</dbReference>
<gene>
    <name evidence="11" type="ORF">H9635_11860</name>
</gene>
<keyword evidence="8" id="KW-0997">Cell inner membrane</keyword>
<keyword evidence="3 8" id="KW-0547">Nucleotide-binding</keyword>
<dbReference type="PROSITE" id="PS50893">
    <property type="entry name" value="ABC_TRANSPORTER_2"/>
    <property type="match status" value="1"/>
</dbReference>
<dbReference type="InterPro" id="IPR003593">
    <property type="entry name" value="AAA+_ATPase"/>
</dbReference>
<dbReference type="GO" id="GO:0005524">
    <property type="term" value="F:ATP binding"/>
    <property type="evidence" value="ECO:0007669"/>
    <property type="project" value="UniProtKB-KW"/>
</dbReference>
<dbReference type="Gene3D" id="3.10.580.10">
    <property type="entry name" value="CBS-domain"/>
    <property type="match status" value="1"/>
</dbReference>
<evidence type="ECO:0000256" key="4">
    <source>
        <dbReference type="ARBA" id="ARBA00022840"/>
    </source>
</evidence>
<evidence type="ECO:0000256" key="8">
    <source>
        <dbReference type="RuleBase" id="RU369116"/>
    </source>
</evidence>
<keyword evidence="12" id="KW-1185">Reference proteome</keyword>
<dbReference type="SUPFAM" id="SSF54631">
    <property type="entry name" value="CBS-domain pair"/>
    <property type="match status" value="1"/>
</dbReference>